<dbReference type="PANTHER" id="PTHR33620">
    <property type="entry name" value="UREASE ACCESSORY PROTEIN F"/>
    <property type="match status" value="1"/>
</dbReference>
<dbReference type="InterPro" id="IPR002639">
    <property type="entry name" value="UreF"/>
</dbReference>
<dbReference type="GO" id="GO:0016151">
    <property type="term" value="F:nickel cation binding"/>
    <property type="evidence" value="ECO:0007669"/>
    <property type="project" value="UniProtKB-UniRule"/>
</dbReference>
<evidence type="ECO:0000313" key="4">
    <source>
        <dbReference type="EMBL" id="CAA6830397.1"/>
    </source>
</evidence>
<comment type="subcellular location">
    <subcellularLocation>
        <location evidence="3">Cytoplasm</location>
    </subcellularLocation>
</comment>
<keyword evidence="3" id="KW-0963">Cytoplasm</keyword>
<dbReference type="EMBL" id="CACVAT010000581">
    <property type="protein sequence ID" value="CAA6830397.1"/>
    <property type="molecule type" value="Genomic_DNA"/>
</dbReference>
<name>A0A6S6UKG1_9GAMM</name>
<proteinExistence type="inferred from homology"/>
<evidence type="ECO:0000256" key="1">
    <source>
        <dbReference type="ARBA" id="ARBA00022988"/>
    </source>
</evidence>
<dbReference type="Gene3D" id="1.10.4190.10">
    <property type="entry name" value="Urease accessory protein UreF"/>
    <property type="match status" value="1"/>
</dbReference>
<accession>A0A6S6UKG1</accession>
<keyword evidence="1 3" id="KW-0996">Nickel insertion</keyword>
<sequence length="241" mass="27166">MDTATTMMITHTNTRMNIATELPLLRLMHLISPSLPIGSFTYSQGIEWAVENDWVSTADELEAWMENLLHTGMMHLDLPVLQRMYQAIEKPDKTELQYWIDYLNASRETSELLQEEKNRGRALTDLLITLKVPLAATWKPVLAQNQAAAFALAAAYWQIPLTQTCGGYVWGWLENTVLSAVKLIPLGQTQGQKILYRLTPQIPDVVENALLLPDEEIGASSPALAIASSRHETQYTRLFRS</sequence>
<dbReference type="AlphaFoldDB" id="A0A6S6UKG1"/>
<dbReference type="HAMAP" id="MF_01385">
    <property type="entry name" value="UreF"/>
    <property type="match status" value="1"/>
</dbReference>
<keyword evidence="2 3" id="KW-0143">Chaperone</keyword>
<dbReference type="InterPro" id="IPR038277">
    <property type="entry name" value="UreF_sf"/>
</dbReference>
<gene>
    <name evidence="3" type="primary">ureF</name>
    <name evidence="4" type="ORF">HELGO_WM60626</name>
</gene>
<evidence type="ECO:0000256" key="2">
    <source>
        <dbReference type="ARBA" id="ARBA00023186"/>
    </source>
</evidence>
<comment type="subunit">
    <text evidence="3">UreD, UreF and UreG form a complex that acts as a GTP-hydrolysis-dependent molecular chaperone, activating the urease apoprotein by helping to assemble the nickel containing metallocenter of UreC. The UreE protein probably delivers the nickel.</text>
</comment>
<dbReference type="Pfam" id="PF01730">
    <property type="entry name" value="UreF"/>
    <property type="match status" value="1"/>
</dbReference>
<comment type="function">
    <text evidence="3">Required for maturation of urease via the functional incorporation of the urease nickel metallocenter.</text>
</comment>
<organism evidence="4">
    <name type="scientific">uncultured Thiotrichaceae bacterium</name>
    <dbReference type="NCBI Taxonomy" id="298394"/>
    <lineage>
        <taxon>Bacteria</taxon>
        <taxon>Pseudomonadati</taxon>
        <taxon>Pseudomonadota</taxon>
        <taxon>Gammaproteobacteria</taxon>
        <taxon>Thiotrichales</taxon>
        <taxon>Thiotrichaceae</taxon>
        <taxon>environmental samples</taxon>
    </lineage>
</organism>
<dbReference type="PANTHER" id="PTHR33620:SF1">
    <property type="entry name" value="UREASE ACCESSORY PROTEIN F"/>
    <property type="match status" value="1"/>
</dbReference>
<dbReference type="GO" id="GO:0005737">
    <property type="term" value="C:cytoplasm"/>
    <property type="evidence" value="ECO:0007669"/>
    <property type="project" value="UniProtKB-SubCell"/>
</dbReference>
<evidence type="ECO:0000256" key="3">
    <source>
        <dbReference type="HAMAP-Rule" id="MF_01385"/>
    </source>
</evidence>
<comment type="similarity">
    <text evidence="3">Belongs to the UreF family.</text>
</comment>
<reference evidence="4" key="1">
    <citation type="submission" date="2020-01" db="EMBL/GenBank/DDBJ databases">
        <authorList>
            <person name="Meier V. D."/>
            <person name="Meier V D."/>
        </authorList>
    </citation>
    <scope>NUCLEOTIDE SEQUENCE</scope>
    <source>
        <strain evidence="4">HLG_WM_MAG_09</strain>
    </source>
</reference>
<protein>
    <recommendedName>
        <fullName evidence="3">Urease accessory protein UreF</fullName>
    </recommendedName>
</protein>
<dbReference type="PIRSF" id="PIRSF009467">
    <property type="entry name" value="Ureas_acces_UreF"/>
    <property type="match status" value="1"/>
</dbReference>